<comment type="caution">
    <text evidence="1">The sequence shown here is derived from an EMBL/GenBank/DDBJ whole genome shotgun (WGS) entry which is preliminary data.</text>
</comment>
<proteinExistence type="predicted"/>
<organism evidence="1 2">
    <name type="scientific">Cryptococcus amylolentus CBS 6273</name>
    <dbReference type="NCBI Taxonomy" id="1296118"/>
    <lineage>
        <taxon>Eukaryota</taxon>
        <taxon>Fungi</taxon>
        <taxon>Dikarya</taxon>
        <taxon>Basidiomycota</taxon>
        <taxon>Agaricomycotina</taxon>
        <taxon>Tremellomycetes</taxon>
        <taxon>Tremellales</taxon>
        <taxon>Cryptococcaceae</taxon>
        <taxon>Cryptococcus</taxon>
    </lineage>
</organism>
<dbReference type="EMBL" id="MEKH01000014">
    <property type="protein sequence ID" value="ODN96995.1"/>
    <property type="molecule type" value="Genomic_DNA"/>
</dbReference>
<sequence>MSAPGENQRQSQDDGSIDNAIAQVERSEYNLGTVSNPFISTEDDAVHLDPVMVYTKGNLNGRAGFLSPDMIAKSIDTWNNNPLYASSDNDPNERVATLEEVLDKTVFENEPPAPGGEYFMGLNSFEKSGLADLAWTFGGSEDPNVSHSIIRTCPSLKFAPVFPNIDGNEIHVESQLTAQGYYLRPASLLAHFVMTGNSIQPRHRVHRNTPEYHSAFVKRFTDKVNQTIAESFIYDGQQTCDNFAYGHYDGTIHDSVGVNLQSQVADAKGIPNRLTFANYPSQWTGSLAREARRQLSSESVVPNDRPVGRLALPEELSDNWWA</sequence>
<dbReference type="AlphaFoldDB" id="A0A1E3J8J7"/>
<evidence type="ECO:0000313" key="1">
    <source>
        <dbReference type="EMBL" id="ODN96995.1"/>
    </source>
</evidence>
<accession>A0A1E3J8J7</accession>
<dbReference type="OrthoDB" id="10332609at2759"/>
<name>A0A1E3J8J7_9TREE</name>
<protein>
    <submittedName>
        <fullName evidence="1">Uncharacterized protein</fullName>
    </submittedName>
</protein>
<gene>
    <name evidence="1" type="ORF">I350_07973</name>
</gene>
<dbReference type="Proteomes" id="UP000095149">
    <property type="component" value="Unassembled WGS sequence"/>
</dbReference>
<reference evidence="1 2" key="1">
    <citation type="submission" date="2016-06" db="EMBL/GenBank/DDBJ databases">
        <title>Evolution of pathogenesis and genome organization in the Tremellales.</title>
        <authorList>
            <person name="Cuomo C."/>
            <person name="Litvintseva A."/>
            <person name="Heitman J."/>
            <person name="Chen Y."/>
            <person name="Sun S."/>
            <person name="Springer D."/>
            <person name="Dromer F."/>
            <person name="Young S."/>
            <person name="Zeng Q."/>
            <person name="Chapman S."/>
            <person name="Gujja S."/>
            <person name="Saif S."/>
            <person name="Birren B."/>
        </authorList>
    </citation>
    <scope>NUCLEOTIDE SEQUENCE [LARGE SCALE GENOMIC DNA]</scope>
    <source>
        <strain evidence="1 2">CBS 6273</strain>
    </source>
</reference>
<evidence type="ECO:0000313" key="2">
    <source>
        <dbReference type="Proteomes" id="UP000095149"/>
    </source>
</evidence>